<comment type="caution">
    <text evidence="2">The sequence shown here is derived from an EMBL/GenBank/DDBJ whole genome shotgun (WGS) entry which is preliminary data.</text>
</comment>
<protein>
    <submittedName>
        <fullName evidence="2">Uncharacterized protein</fullName>
    </submittedName>
</protein>
<organism evidence="2 3">
    <name type="scientific">Lacticaseibacillus pantheris DSM 15945 = JCM 12539 = NBRC 106106</name>
    <dbReference type="NCBI Taxonomy" id="1423783"/>
    <lineage>
        <taxon>Bacteria</taxon>
        <taxon>Bacillati</taxon>
        <taxon>Bacillota</taxon>
        <taxon>Bacilli</taxon>
        <taxon>Lactobacillales</taxon>
        <taxon>Lactobacillaceae</taxon>
        <taxon>Lacticaseibacillus</taxon>
    </lineage>
</organism>
<dbReference type="Proteomes" id="UP000051922">
    <property type="component" value="Unassembled WGS sequence"/>
</dbReference>
<feature type="region of interest" description="Disordered" evidence="1">
    <location>
        <begin position="1"/>
        <end position="24"/>
    </location>
</feature>
<reference evidence="2 3" key="1">
    <citation type="journal article" date="2015" name="Genome Announc.">
        <title>Expanding the biotechnology potential of lactobacilli through comparative genomics of 213 strains and associated genera.</title>
        <authorList>
            <person name="Sun Z."/>
            <person name="Harris H.M."/>
            <person name="McCann A."/>
            <person name="Guo C."/>
            <person name="Argimon S."/>
            <person name="Zhang W."/>
            <person name="Yang X."/>
            <person name="Jeffery I.B."/>
            <person name="Cooney J.C."/>
            <person name="Kagawa T.F."/>
            <person name="Liu W."/>
            <person name="Song Y."/>
            <person name="Salvetti E."/>
            <person name="Wrobel A."/>
            <person name="Rasinkangas P."/>
            <person name="Parkhill J."/>
            <person name="Rea M.C."/>
            <person name="O'Sullivan O."/>
            <person name="Ritari J."/>
            <person name="Douillard F.P."/>
            <person name="Paul Ross R."/>
            <person name="Yang R."/>
            <person name="Briner A.E."/>
            <person name="Felis G.E."/>
            <person name="de Vos W.M."/>
            <person name="Barrangou R."/>
            <person name="Klaenhammer T.R."/>
            <person name="Caufield P.W."/>
            <person name="Cui Y."/>
            <person name="Zhang H."/>
            <person name="O'Toole P.W."/>
        </authorList>
    </citation>
    <scope>NUCLEOTIDE SEQUENCE [LARGE SCALE GENOMIC DNA]</scope>
    <source>
        <strain evidence="2 3">DSM 15945</strain>
    </source>
</reference>
<evidence type="ECO:0000313" key="2">
    <source>
        <dbReference type="EMBL" id="KRL86410.1"/>
    </source>
</evidence>
<name>A0A0R1U4M7_9LACO</name>
<gene>
    <name evidence="2" type="ORF">FC50_GL000932</name>
</gene>
<dbReference type="AlphaFoldDB" id="A0A0R1U4M7"/>
<dbReference type="RefSeq" id="WP_054649985.1">
    <property type="nucleotide sequence ID" value="NZ_AZFJ01000045.1"/>
</dbReference>
<sequence length="147" mass="16887">MNRKKREIQQRHRHSPAMERERERKAAIERAIEQYEADKLVRDRTAAEMHARRVRWPKLLEAVHKAEHKYGSITLTPIDSAEIRAIHELIGVEAEPDGPAVTEMQRTYYRVYKSMPNQRVAAKALGIGRQILQDAIVAVEENGGLGK</sequence>
<accession>A0A0R1U4M7</accession>
<evidence type="ECO:0000313" key="3">
    <source>
        <dbReference type="Proteomes" id="UP000051922"/>
    </source>
</evidence>
<keyword evidence="3" id="KW-1185">Reference proteome</keyword>
<feature type="compositionally biased region" description="Basic residues" evidence="1">
    <location>
        <begin position="1"/>
        <end position="15"/>
    </location>
</feature>
<evidence type="ECO:0000256" key="1">
    <source>
        <dbReference type="SAM" id="MobiDB-lite"/>
    </source>
</evidence>
<proteinExistence type="predicted"/>
<dbReference type="PATRIC" id="fig|1423783.4.peg.963"/>
<dbReference type="EMBL" id="AZFJ01000045">
    <property type="protein sequence ID" value="KRL86410.1"/>
    <property type="molecule type" value="Genomic_DNA"/>
</dbReference>
<dbReference type="STRING" id="1423783.FC50_GL000932"/>